<name>A0AAD4QQB0_9AGAM</name>
<evidence type="ECO:0000313" key="2">
    <source>
        <dbReference type="Proteomes" id="UP001203297"/>
    </source>
</evidence>
<organism evidence="1 2">
    <name type="scientific">Multifurca ochricompacta</name>
    <dbReference type="NCBI Taxonomy" id="376703"/>
    <lineage>
        <taxon>Eukaryota</taxon>
        <taxon>Fungi</taxon>
        <taxon>Dikarya</taxon>
        <taxon>Basidiomycota</taxon>
        <taxon>Agaricomycotina</taxon>
        <taxon>Agaricomycetes</taxon>
        <taxon>Russulales</taxon>
        <taxon>Russulaceae</taxon>
        <taxon>Multifurca</taxon>
    </lineage>
</organism>
<keyword evidence="1" id="KW-0378">Hydrolase</keyword>
<sequence>MSICISDFIEALQLTNQAKAKFPTSLSDVYARGRRLIVESILNGVTAMRAHVEVDNIVGLECLGVALNLKEEFENRCQVQIAVFAQDPLFESDLAESPGINFTLLSDAARTPGVSAVGSAPYVERTLAQSKQNISSVLQLAQRFGLLVDFHLDYSLDPSTPPLIYHLLDLVHAQEVVPKMITIGHGTRYSLFSATEWVGLQEKVGTLPISFVALPQSDLYMMGRSRDPSRLAPRGTLPVPFIASLGLNIALSVNNIGNAFTPQGAPDPLALCPLGVAIYQDATAEACRTLLVRHLISKHPPRSLLTR</sequence>
<dbReference type="SUPFAM" id="SSF51556">
    <property type="entry name" value="Metallo-dependent hydrolases"/>
    <property type="match status" value="1"/>
</dbReference>
<reference evidence="1" key="1">
    <citation type="journal article" date="2022" name="New Phytol.">
        <title>Evolutionary transition to the ectomycorrhizal habit in the genomes of a hyperdiverse lineage of mushroom-forming fungi.</title>
        <authorList>
            <person name="Looney B."/>
            <person name="Miyauchi S."/>
            <person name="Morin E."/>
            <person name="Drula E."/>
            <person name="Courty P.E."/>
            <person name="Kohler A."/>
            <person name="Kuo A."/>
            <person name="LaButti K."/>
            <person name="Pangilinan J."/>
            <person name="Lipzen A."/>
            <person name="Riley R."/>
            <person name="Andreopoulos W."/>
            <person name="He G."/>
            <person name="Johnson J."/>
            <person name="Nolan M."/>
            <person name="Tritt A."/>
            <person name="Barry K.W."/>
            <person name="Grigoriev I.V."/>
            <person name="Nagy L.G."/>
            <person name="Hibbett D."/>
            <person name="Henrissat B."/>
            <person name="Matheny P.B."/>
            <person name="Labbe J."/>
            <person name="Martin F.M."/>
        </authorList>
    </citation>
    <scope>NUCLEOTIDE SEQUENCE</scope>
    <source>
        <strain evidence="1">BPL690</strain>
    </source>
</reference>
<comment type="caution">
    <text evidence="1">The sequence shown here is derived from an EMBL/GenBank/DDBJ whole genome shotgun (WGS) entry which is preliminary data.</text>
</comment>
<gene>
    <name evidence="1" type="ORF">B0F90DRAFT_1706102</name>
</gene>
<dbReference type="InterPro" id="IPR052349">
    <property type="entry name" value="Metallo-hydrolase_Enzymes"/>
</dbReference>
<dbReference type="PANTHER" id="PTHR32027:SF0">
    <property type="entry name" value="CYTOSINE DEAMINASE"/>
    <property type="match status" value="1"/>
</dbReference>
<evidence type="ECO:0000313" key="1">
    <source>
        <dbReference type="EMBL" id="KAI0304476.1"/>
    </source>
</evidence>
<dbReference type="PANTHER" id="PTHR32027">
    <property type="entry name" value="CYTOSINE DEAMINASE"/>
    <property type="match status" value="1"/>
</dbReference>
<dbReference type="GO" id="GO:0016814">
    <property type="term" value="F:hydrolase activity, acting on carbon-nitrogen (but not peptide) bonds, in cyclic amidines"/>
    <property type="evidence" value="ECO:0007669"/>
    <property type="project" value="TreeGrafter"/>
</dbReference>
<dbReference type="InterPro" id="IPR032466">
    <property type="entry name" value="Metal_Hydrolase"/>
</dbReference>
<protein>
    <submittedName>
        <fullName evidence="1">Metallo-dependent hydrolase</fullName>
    </submittedName>
</protein>
<accession>A0AAD4QQB0</accession>
<dbReference type="AlphaFoldDB" id="A0AAD4QQB0"/>
<dbReference type="Gene3D" id="3.20.20.140">
    <property type="entry name" value="Metal-dependent hydrolases"/>
    <property type="match status" value="1"/>
</dbReference>
<dbReference type="Proteomes" id="UP001203297">
    <property type="component" value="Unassembled WGS sequence"/>
</dbReference>
<proteinExistence type="predicted"/>
<keyword evidence="2" id="KW-1185">Reference proteome</keyword>
<dbReference type="EMBL" id="WTXG01000007">
    <property type="protein sequence ID" value="KAI0304476.1"/>
    <property type="molecule type" value="Genomic_DNA"/>
</dbReference>